<keyword evidence="3" id="KW-1185">Reference proteome</keyword>
<sequence length="94" mass="10922">MFIFSSLIPQERPSGLWMYSFEYYIKRIFCYIPHDLISASNKDVAQQLMHTEPNGLESLEFNTDHPRCPLTSSPDGPRPVKRTGLNWASKWFNA</sequence>
<organism evidence="2 3">
    <name type="scientific">Caerostris extrusa</name>
    <name type="common">Bark spider</name>
    <name type="synonym">Caerostris bankana</name>
    <dbReference type="NCBI Taxonomy" id="172846"/>
    <lineage>
        <taxon>Eukaryota</taxon>
        <taxon>Metazoa</taxon>
        <taxon>Ecdysozoa</taxon>
        <taxon>Arthropoda</taxon>
        <taxon>Chelicerata</taxon>
        <taxon>Arachnida</taxon>
        <taxon>Araneae</taxon>
        <taxon>Araneomorphae</taxon>
        <taxon>Entelegynae</taxon>
        <taxon>Araneoidea</taxon>
        <taxon>Araneidae</taxon>
        <taxon>Caerostris</taxon>
    </lineage>
</organism>
<protein>
    <submittedName>
        <fullName evidence="2">Uncharacterized protein</fullName>
    </submittedName>
</protein>
<evidence type="ECO:0000313" key="2">
    <source>
        <dbReference type="EMBL" id="GIY94611.1"/>
    </source>
</evidence>
<dbReference type="Proteomes" id="UP001054945">
    <property type="component" value="Unassembled WGS sequence"/>
</dbReference>
<name>A0AAV4XHG2_CAEEX</name>
<evidence type="ECO:0000256" key="1">
    <source>
        <dbReference type="SAM" id="MobiDB-lite"/>
    </source>
</evidence>
<accession>A0AAV4XHG2</accession>
<evidence type="ECO:0000313" key="3">
    <source>
        <dbReference type="Proteomes" id="UP001054945"/>
    </source>
</evidence>
<dbReference type="AlphaFoldDB" id="A0AAV4XHG2"/>
<gene>
    <name evidence="2" type="ORF">CEXT_73401</name>
</gene>
<feature type="region of interest" description="Disordered" evidence="1">
    <location>
        <begin position="59"/>
        <end position="82"/>
    </location>
</feature>
<reference evidence="2 3" key="1">
    <citation type="submission" date="2021-06" db="EMBL/GenBank/DDBJ databases">
        <title>Caerostris extrusa draft genome.</title>
        <authorList>
            <person name="Kono N."/>
            <person name="Arakawa K."/>
        </authorList>
    </citation>
    <scope>NUCLEOTIDE SEQUENCE [LARGE SCALE GENOMIC DNA]</scope>
</reference>
<comment type="caution">
    <text evidence="2">The sequence shown here is derived from an EMBL/GenBank/DDBJ whole genome shotgun (WGS) entry which is preliminary data.</text>
</comment>
<proteinExistence type="predicted"/>
<dbReference type="EMBL" id="BPLR01000408">
    <property type="protein sequence ID" value="GIY94611.1"/>
    <property type="molecule type" value="Genomic_DNA"/>
</dbReference>